<protein>
    <recommendedName>
        <fullName evidence="3">Anti-sigma factor</fullName>
    </recommendedName>
</protein>
<dbReference type="Proteomes" id="UP000325466">
    <property type="component" value="Unassembled WGS sequence"/>
</dbReference>
<evidence type="ECO:0008006" key="3">
    <source>
        <dbReference type="Google" id="ProtNLM"/>
    </source>
</evidence>
<reference evidence="1 2" key="1">
    <citation type="journal article" date="2018" name="Biodegradation">
        <title>1,4-Dioxane degradation characteristics of Rhodococcus aetherivorans JCM 14343.</title>
        <authorList>
            <person name="Inoue D."/>
            <person name="Tsunoda T."/>
            <person name="Yamamoto N."/>
            <person name="Ike M."/>
            <person name="Sei K."/>
        </authorList>
    </citation>
    <scope>NUCLEOTIDE SEQUENCE [LARGE SCALE GENOMIC DNA]</scope>
    <source>
        <strain evidence="1 2">JCM 14343</strain>
    </source>
</reference>
<sequence>MTPTPPDRLAIEDYLASLTDAELADLVCEALTERTEP</sequence>
<name>A0ABQ0YLU1_9NOCA</name>
<organism evidence="1 2">
    <name type="scientific">Rhodococcus aetherivorans</name>
    <dbReference type="NCBI Taxonomy" id="191292"/>
    <lineage>
        <taxon>Bacteria</taxon>
        <taxon>Bacillati</taxon>
        <taxon>Actinomycetota</taxon>
        <taxon>Actinomycetes</taxon>
        <taxon>Mycobacteriales</taxon>
        <taxon>Nocardiaceae</taxon>
        <taxon>Rhodococcus</taxon>
    </lineage>
</organism>
<comment type="caution">
    <text evidence="1">The sequence shown here is derived from an EMBL/GenBank/DDBJ whole genome shotgun (WGS) entry which is preliminary data.</text>
</comment>
<evidence type="ECO:0000313" key="1">
    <source>
        <dbReference type="EMBL" id="GES37483.1"/>
    </source>
</evidence>
<gene>
    <name evidence="1" type="ORF">RAJCM14343_2738</name>
</gene>
<evidence type="ECO:0000313" key="2">
    <source>
        <dbReference type="Proteomes" id="UP000325466"/>
    </source>
</evidence>
<keyword evidence="2" id="KW-1185">Reference proteome</keyword>
<proteinExistence type="predicted"/>
<accession>A0ABQ0YLU1</accession>
<dbReference type="EMBL" id="BLAH01000086">
    <property type="protein sequence ID" value="GES37483.1"/>
    <property type="molecule type" value="Genomic_DNA"/>
</dbReference>